<keyword evidence="7" id="KW-0963">Cytoplasm</keyword>
<dbReference type="GO" id="GO:0005634">
    <property type="term" value="C:nucleus"/>
    <property type="evidence" value="ECO:0007669"/>
    <property type="project" value="UniProtKB-SubCell"/>
</dbReference>
<evidence type="ECO:0000256" key="10">
    <source>
        <dbReference type="SAM" id="MobiDB-lite"/>
    </source>
</evidence>
<reference evidence="12" key="1">
    <citation type="submission" date="2016-03" db="EMBL/GenBank/DDBJ databases">
        <title>Mechanisms controlling the formation of the plant cell surface in tip-growing cells are functionally conserved among land plants.</title>
        <authorList>
            <person name="Honkanen S."/>
            <person name="Jones V.A."/>
            <person name="Morieri G."/>
            <person name="Champion C."/>
            <person name="Hetherington A.J."/>
            <person name="Kelly S."/>
            <person name="Saint-Marcoux D."/>
            <person name="Proust H."/>
            <person name="Prescott H."/>
            <person name="Dolan L."/>
        </authorList>
    </citation>
    <scope>NUCLEOTIDE SEQUENCE [LARGE SCALE GENOMIC DNA]</scope>
    <source>
        <tissue evidence="12">Whole gametophyte</tissue>
    </source>
</reference>
<proteinExistence type="inferred from homology"/>
<evidence type="ECO:0000256" key="1">
    <source>
        <dbReference type="ARBA" id="ARBA00003202"/>
    </source>
</evidence>
<evidence type="ECO:0000259" key="11">
    <source>
        <dbReference type="Pfam" id="PF08574"/>
    </source>
</evidence>
<keyword evidence="9" id="KW-0539">Nucleus</keyword>
<dbReference type="AlphaFoldDB" id="A0A176W3S5"/>
<organism evidence="12 13">
    <name type="scientific">Marchantia polymorpha subsp. ruderalis</name>
    <dbReference type="NCBI Taxonomy" id="1480154"/>
    <lineage>
        <taxon>Eukaryota</taxon>
        <taxon>Viridiplantae</taxon>
        <taxon>Streptophyta</taxon>
        <taxon>Embryophyta</taxon>
        <taxon>Marchantiophyta</taxon>
        <taxon>Marchantiopsida</taxon>
        <taxon>Marchantiidae</taxon>
        <taxon>Marchantiales</taxon>
        <taxon>Marchantiaceae</taxon>
        <taxon>Marchantia</taxon>
    </lineage>
</organism>
<dbReference type="Pfam" id="PF08574">
    <property type="entry name" value="Iwr1"/>
    <property type="match status" value="1"/>
</dbReference>
<feature type="domain" description="Transcription factor Iwr1" evidence="11">
    <location>
        <begin position="299"/>
        <end position="362"/>
    </location>
</feature>
<protein>
    <recommendedName>
        <fullName evidence="5">Probable RNA polymerase II nuclear localization protein SLC7A6OS</fullName>
    </recommendedName>
</protein>
<feature type="compositionally biased region" description="Low complexity" evidence="10">
    <location>
        <begin position="367"/>
        <end position="379"/>
    </location>
</feature>
<feature type="region of interest" description="Disordered" evidence="10">
    <location>
        <begin position="119"/>
        <end position="148"/>
    </location>
</feature>
<evidence type="ECO:0000256" key="7">
    <source>
        <dbReference type="ARBA" id="ARBA00022490"/>
    </source>
</evidence>
<comment type="caution">
    <text evidence="12">The sequence shown here is derived from an EMBL/GenBank/DDBJ whole genome shotgun (WGS) entry which is preliminary data.</text>
</comment>
<comment type="similarity">
    <text evidence="4">Belongs to the IWR1/SLC7A6OS family.</text>
</comment>
<dbReference type="PANTHER" id="PTHR31196:SF2">
    <property type="entry name" value="RNA POLYMERASE II NUCLEAR LOCALIZATION PROTEIN SLC7A6OS-RELATED"/>
    <property type="match status" value="1"/>
</dbReference>
<dbReference type="PANTHER" id="PTHR31196">
    <property type="entry name" value="RNA POLYMERASE II NUCLEAR LOCALIZATION PROTEIN SLC7A6OS-RELATED"/>
    <property type="match status" value="1"/>
</dbReference>
<evidence type="ECO:0000256" key="6">
    <source>
        <dbReference type="ARBA" id="ARBA00022448"/>
    </source>
</evidence>
<keyword evidence="6" id="KW-0813">Transport</keyword>
<evidence type="ECO:0000256" key="9">
    <source>
        <dbReference type="ARBA" id="ARBA00023242"/>
    </source>
</evidence>
<dbReference type="InterPro" id="IPR040218">
    <property type="entry name" value="SLC7A6OS"/>
</dbReference>
<evidence type="ECO:0000256" key="8">
    <source>
        <dbReference type="ARBA" id="ARBA00022927"/>
    </source>
</evidence>
<feature type="region of interest" description="Disordered" evidence="10">
    <location>
        <begin position="336"/>
        <end position="408"/>
    </location>
</feature>
<evidence type="ECO:0000256" key="5">
    <source>
        <dbReference type="ARBA" id="ARBA00017036"/>
    </source>
</evidence>
<comment type="function">
    <text evidence="1">Directs RNA polymerase II nuclear import.</text>
</comment>
<evidence type="ECO:0000256" key="4">
    <source>
        <dbReference type="ARBA" id="ARBA00010218"/>
    </source>
</evidence>
<evidence type="ECO:0000313" key="12">
    <source>
        <dbReference type="EMBL" id="OAE27283.1"/>
    </source>
</evidence>
<accession>A0A176W3S5</accession>
<comment type="subcellular location">
    <subcellularLocation>
        <location evidence="3">Cytoplasm</location>
    </subcellularLocation>
    <subcellularLocation>
        <location evidence="2">Nucleus</location>
    </subcellularLocation>
</comment>
<dbReference type="InterPro" id="IPR013883">
    <property type="entry name" value="TF_Iwr1_dom"/>
</dbReference>
<name>A0A176W3S5_MARPO</name>
<dbReference type="EMBL" id="LVLJ01001945">
    <property type="protein sequence ID" value="OAE27283.1"/>
    <property type="molecule type" value="Genomic_DNA"/>
</dbReference>
<keyword evidence="13" id="KW-1185">Reference proteome</keyword>
<dbReference type="GO" id="GO:0005737">
    <property type="term" value="C:cytoplasm"/>
    <property type="evidence" value="ECO:0007669"/>
    <property type="project" value="UniProtKB-SubCell"/>
</dbReference>
<evidence type="ECO:0000313" key="13">
    <source>
        <dbReference type="Proteomes" id="UP000077202"/>
    </source>
</evidence>
<evidence type="ECO:0000256" key="3">
    <source>
        <dbReference type="ARBA" id="ARBA00004496"/>
    </source>
</evidence>
<feature type="compositionally biased region" description="Acidic residues" evidence="10">
    <location>
        <begin position="340"/>
        <end position="350"/>
    </location>
</feature>
<dbReference type="Proteomes" id="UP000077202">
    <property type="component" value="Unassembled WGS sequence"/>
</dbReference>
<feature type="compositionally biased region" description="Basic and acidic residues" evidence="10">
    <location>
        <begin position="173"/>
        <end position="208"/>
    </location>
</feature>
<gene>
    <name evidence="12" type="ORF">AXG93_59s1280</name>
</gene>
<feature type="region of interest" description="Disordered" evidence="10">
    <location>
        <begin position="172"/>
        <end position="223"/>
    </location>
</feature>
<dbReference type="GO" id="GO:0015031">
    <property type="term" value="P:protein transport"/>
    <property type="evidence" value="ECO:0007669"/>
    <property type="project" value="UniProtKB-KW"/>
</dbReference>
<evidence type="ECO:0000256" key="2">
    <source>
        <dbReference type="ARBA" id="ARBA00004123"/>
    </source>
</evidence>
<feature type="compositionally biased region" description="Basic and acidic residues" evidence="10">
    <location>
        <begin position="398"/>
        <end position="408"/>
    </location>
</feature>
<sequence length="408" mass="45997">MLEKMRTPQNSEKVTGDERVGIGTLSEGMASGAVASDCETTHANPNPTRTPGAYQGMEIDVSVGVSFELLSEYEGLFAFFVCAFDERMVASKSSEKPTVVQVKRKRNDEPIESLWLEVTTRPSKRHTPGISDLSLDSTADPPDGSAPTKLLFRRVESLSSSGVKELSLPQLLEKVKERKRPREAGDNRQTKKTKDQDITRTARFEQVRKSRRRKENSEHDDSSGRELFHLYEVVRVDVEAESAEKAARREKAKREAELTEGQLLCNYLPLLREHLPDLAFEIDAAASASTSTTADVPVEEYVYDVYTLDEDMEDAERLEASIPTIQVLDHQDYDWRDLNDSDYDSEDSNDENNPNNDYPEEEDELSGDGFLSDSSGFDLAEVDPYTQGSEEYDTVLSDDERSIWKPRK</sequence>
<keyword evidence="8" id="KW-0653">Protein transport</keyword>